<dbReference type="EMBL" id="FPIZ01000065">
    <property type="protein sequence ID" value="SFW91207.1"/>
    <property type="molecule type" value="Genomic_DNA"/>
</dbReference>
<organism evidence="1 2">
    <name type="scientific">Chitinophaga sancti</name>
    <dbReference type="NCBI Taxonomy" id="1004"/>
    <lineage>
        <taxon>Bacteria</taxon>
        <taxon>Pseudomonadati</taxon>
        <taxon>Bacteroidota</taxon>
        <taxon>Chitinophagia</taxon>
        <taxon>Chitinophagales</taxon>
        <taxon>Chitinophagaceae</taxon>
        <taxon>Chitinophaga</taxon>
    </lineage>
</organism>
<evidence type="ECO:0000313" key="1">
    <source>
        <dbReference type="EMBL" id="SFW91207.1"/>
    </source>
</evidence>
<dbReference type="AlphaFoldDB" id="A0A1K1T4D1"/>
<dbReference type="STRING" id="1004.SAMN05661012_06747"/>
<protein>
    <submittedName>
        <fullName evidence="1">Uncharacterized protein</fullName>
    </submittedName>
</protein>
<dbReference type="Proteomes" id="UP000183788">
    <property type="component" value="Unassembled WGS sequence"/>
</dbReference>
<evidence type="ECO:0000313" key="2">
    <source>
        <dbReference type="Proteomes" id="UP000183788"/>
    </source>
</evidence>
<reference evidence="1 2" key="1">
    <citation type="submission" date="2016-11" db="EMBL/GenBank/DDBJ databases">
        <authorList>
            <person name="Jaros S."/>
            <person name="Januszkiewicz K."/>
            <person name="Wedrychowicz H."/>
        </authorList>
    </citation>
    <scope>NUCLEOTIDE SEQUENCE [LARGE SCALE GENOMIC DNA]</scope>
    <source>
        <strain evidence="1 2">DSM 784</strain>
    </source>
</reference>
<name>A0A1K1T4D1_9BACT</name>
<sequence length="45" mass="5557">MYFRARNSNFFWNNCILTTEEYAEYLERLLELFMGEIDNNPVFNQ</sequence>
<gene>
    <name evidence="1" type="ORF">SAMN05661012_06747</name>
</gene>
<proteinExistence type="predicted"/>
<accession>A0A1K1T4D1</accession>